<gene>
    <name evidence="4" type="ORF">HD556DRAFT_1407597</name>
</gene>
<evidence type="ECO:0000256" key="3">
    <source>
        <dbReference type="SAM" id="Phobius"/>
    </source>
</evidence>
<dbReference type="RefSeq" id="XP_041155088.1">
    <property type="nucleotide sequence ID" value="XM_041304056.1"/>
</dbReference>
<keyword evidence="3" id="KW-0812">Transmembrane</keyword>
<dbReference type="InterPro" id="IPR021765">
    <property type="entry name" value="UstYa-like"/>
</dbReference>
<evidence type="ECO:0000313" key="4">
    <source>
        <dbReference type="EMBL" id="KAG1787772.1"/>
    </source>
</evidence>
<dbReference type="OrthoDB" id="2673490at2759"/>
<dbReference type="Proteomes" id="UP000719766">
    <property type="component" value="Unassembled WGS sequence"/>
</dbReference>
<name>A0A9P7DBW9_9AGAM</name>
<evidence type="ECO:0000313" key="5">
    <source>
        <dbReference type="Proteomes" id="UP000719766"/>
    </source>
</evidence>
<dbReference type="Pfam" id="PF11807">
    <property type="entry name" value="UstYa"/>
    <property type="match status" value="1"/>
</dbReference>
<dbReference type="EMBL" id="JABBWE010000075">
    <property type="protein sequence ID" value="KAG1787772.1"/>
    <property type="molecule type" value="Genomic_DNA"/>
</dbReference>
<organism evidence="4 5">
    <name type="scientific">Suillus plorans</name>
    <dbReference type="NCBI Taxonomy" id="116603"/>
    <lineage>
        <taxon>Eukaryota</taxon>
        <taxon>Fungi</taxon>
        <taxon>Dikarya</taxon>
        <taxon>Basidiomycota</taxon>
        <taxon>Agaricomycotina</taxon>
        <taxon>Agaricomycetes</taxon>
        <taxon>Agaricomycetidae</taxon>
        <taxon>Boletales</taxon>
        <taxon>Suillineae</taxon>
        <taxon>Suillaceae</taxon>
        <taxon>Suillus</taxon>
    </lineage>
</organism>
<evidence type="ECO:0000256" key="1">
    <source>
        <dbReference type="ARBA" id="ARBA00035112"/>
    </source>
</evidence>
<comment type="caution">
    <text evidence="4">The sequence shown here is derived from an EMBL/GenBank/DDBJ whole genome shotgun (WGS) entry which is preliminary data.</text>
</comment>
<keyword evidence="3" id="KW-1133">Transmembrane helix</keyword>
<evidence type="ECO:0000256" key="2">
    <source>
        <dbReference type="SAM" id="MobiDB-lite"/>
    </source>
</evidence>
<proteinExistence type="inferred from homology"/>
<reference evidence="4" key="1">
    <citation type="journal article" date="2020" name="New Phytol.">
        <title>Comparative genomics reveals dynamic genome evolution in host specialist ectomycorrhizal fungi.</title>
        <authorList>
            <person name="Lofgren L.A."/>
            <person name="Nguyen N.H."/>
            <person name="Vilgalys R."/>
            <person name="Ruytinx J."/>
            <person name="Liao H.L."/>
            <person name="Branco S."/>
            <person name="Kuo A."/>
            <person name="LaButti K."/>
            <person name="Lipzen A."/>
            <person name="Andreopoulos W."/>
            <person name="Pangilinan J."/>
            <person name="Riley R."/>
            <person name="Hundley H."/>
            <person name="Na H."/>
            <person name="Barry K."/>
            <person name="Grigoriev I.V."/>
            <person name="Stajich J.E."/>
            <person name="Kennedy P.G."/>
        </authorList>
    </citation>
    <scope>NUCLEOTIDE SEQUENCE</scope>
    <source>
        <strain evidence="4">S12</strain>
    </source>
</reference>
<dbReference type="GO" id="GO:0043386">
    <property type="term" value="P:mycotoxin biosynthetic process"/>
    <property type="evidence" value="ECO:0007669"/>
    <property type="project" value="InterPro"/>
</dbReference>
<sequence length="126" mass="14100">MRKECSASYSPVDDRDDTKLLDSNTETRPLSKFRLLNLSPWLSHGVLMFITMIFFVLWVRAPSIDDVVLYSPVNEAIESIGIIRLNGTLGTPSIYRGTPSPEVDAVWDKIALDGCALCLTCIMDIY</sequence>
<dbReference type="AlphaFoldDB" id="A0A9P7DBW9"/>
<keyword evidence="5" id="KW-1185">Reference proteome</keyword>
<feature type="transmembrane region" description="Helical" evidence="3">
    <location>
        <begin position="41"/>
        <end position="59"/>
    </location>
</feature>
<keyword evidence="3" id="KW-0472">Membrane</keyword>
<comment type="similarity">
    <text evidence="1">Belongs to the ustYa family.</text>
</comment>
<protein>
    <submittedName>
        <fullName evidence="4">Uncharacterized protein</fullName>
    </submittedName>
</protein>
<feature type="region of interest" description="Disordered" evidence="2">
    <location>
        <begin position="1"/>
        <end position="20"/>
    </location>
</feature>
<accession>A0A9P7DBW9</accession>
<dbReference type="GeneID" id="64597820"/>